<accession>Q5YAA8</accession>
<name>Q5YAA8_9CAUD</name>
<gene>
    <name evidence="1" type="primary">1</name>
</gene>
<evidence type="ECO:0000313" key="2">
    <source>
        <dbReference type="Proteomes" id="UP000001585"/>
    </source>
</evidence>
<evidence type="ECO:0000313" key="1">
    <source>
        <dbReference type="EMBL" id="AAU85049.1"/>
    </source>
</evidence>
<dbReference type="Proteomes" id="UP000001585">
    <property type="component" value="Segment"/>
</dbReference>
<dbReference type="KEGG" id="vg:3197300"/>
<protein>
    <submittedName>
        <fullName evidence="1">1 protein</fullName>
    </submittedName>
</protein>
<dbReference type="RefSeq" id="YP_164380.1">
    <property type="nucleotide sequence ID" value="NC_006557.1"/>
</dbReference>
<keyword evidence="2" id="KW-1185">Reference proteome</keyword>
<dbReference type="EMBL" id="AY616446">
    <property type="protein sequence ID" value="AAU85049.1"/>
    <property type="molecule type" value="Genomic_DNA"/>
</dbReference>
<organism evidence="1 2">
    <name type="scientific">Bacillus phage BCASJ1c</name>
    <dbReference type="NCBI Taxonomy" id="294382"/>
    <lineage>
        <taxon>Viruses</taxon>
        <taxon>Duplodnaviria</taxon>
        <taxon>Heunggongvirae</taxon>
        <taxon>Uroviricota</taxon>
        <taxon>Caudoviricetes</taxon>
        <taxon>Jarrellvirus</taxon>
        <taxon>Jarrellvirus BCAJ1</taxon>
    </lineage>
</organism>
<sequence length="93" mass="11329">MQLGKCEKCGNTGRAKNLTLYKEEMRCPNCLNLHFMFSYWEGPKRMMQVMDFGEGRMRQIAFDEIEEEDERVRKYIDHHWEKINSKPYEYNPK</sequence>
<reference evidence="1 2" key="1">
    <citation type="journal article" date="2004" name="Extremophiles">
        <title>The Genome of BCJA1, a Bacteriophage Active Against the Alkaliphilic Bacterium, Bacillus clarkii.</title>
        <authorList>
            <person name="Kropinski A.M."/>
            <person name="Hayward M."/>
            <person name="Agnew D."/>
            <person name="Jarrell K.F."/>
        </authorList>
    </citation>
    <scope>NUCLEOTIDE SEQUENCE [LARGE SCALE GENOMIC DNA]</scope>
</reference>
<proteinExistence type="predicted"/>